<gene>
    <name evidence="1" type="ORF">VCHENC02_1487B</name>
</gene>
<sequence>STRELNMPPRSSSKRCWCACVSGVLD</sequence>
<evidence type="ECO:0000313" key="2">
    <source>
        <dbReference type="Proteomes" id="UP000008367"/>
    </source>
</evidence>
<dbReference type="EMBL" id="AJSR01000472">
    <property type="protein sequence ID" value="EKM33015.1"/>
    <property type="molecule type" value="Genomic_DNA"/>
</dbReference>
<name>A0A454D2Y3_VIBHA</name>
<proteinExistence type="predicted"/>
<feature type="non-terminal residue" evidence="1">
    <location>
        <position position="1"/>
    </location>
</feature>
<organism evidence="1 2">
    <name type="scientific">Vibrio harveyi</name>
    <name type="common">Beneckea harveyi</name>
    <dbReference type="NCBI Taxonomy" id="669"/>
    <lineage>
        <taxon>Bacteria</taxon>
        <taxon>Pseudomonadati</taxon>
        <taxon>Pseudomonadota</taxon>
        <taxon>Gammaproteobacteria</taxon>
        <taxon>Vibrionales</taxon>
        <taxon>Vibrionaceae</taxon>
        <taxon>Vibrio</taxon>
    </lineage>
</organism>
<dbReference type="AlphaFoldDB" id="A0A454D2Y3"/>
<dbReference type="Proteomes" id="UP000008367">
    <property type="component" value="Unassembled WGS sequence"/>
</dbReference>
<reference evidence="1 2" key="1">
    <citation type="submission" date="2012-10" db="EMBL/GenBank/DDBJ databases">
        <title>Genome sequence of Vibrio Cholerae HENC-02.</title>
        <authorList>
            <person name="Eppinger M."/>
            <person name="Hasan N.A."/>
            <person name="Sengamalay N."/>
            <person name="Hine E."/>
            <person name="Su Q."/>
            <person name="Daugherty S.C."/>
            <person name="Young S."/>
            <person name="Sadzewicz L."/>
            <person name="Tallon L."/>
            <person name="Cebula T.A."/>
            <person name="Ravel J."/>
            <person name="Colwell R.R."/>
        </authorList>
    </citation>
    <scope>NUCLEOTIDE SEQUENCE [LARGE SCALE GENOMIC DNA]</scope>
    <source>
        <strain evidence="1 2">HENC-02</strain>
    </source>
</reference>
<comment type="caution">
    <text evidence="1">The sequence shown here is derived from an EMBL/GenBank/DDBJ whole genome shotgun (WGS) entry which is preliminary data.</text>
</comment>
<protein>
    <submittedName>
        <fullName evidence="1">Uncharacterized protein</fullName>
    </submittedName>
</protein>
<accession>A0A454D2Y3</accession>
<evidence type="ECO:0000313" key="1">
    <source>
        <dbReference type="EMBL" id="EKM33015.1"/>
    </source>
</evidence>